<sequence>MRELNLLIEVIQAFENKANEMIKILAHEFNLDLNSDQSFQKLINRENNLWKGNLKNNWTYCFHGDACDFENKKTNQYLHVKINRKGNFGAIDHFYLYKFLQTSESLKSIHTVINSENYYNELFEELIKTGILINIDKLPFKTLVLKNNNNSLNEDIIVHAEP</sequence>
<comment type="caution">
    <text evidence="2">The sequence shown here is derived from an EMBL/GenBank/DDBJ whole genome shotgun (WGS) entry which is preliminary data.</text>
</comment>
<dbReference type="Proteomes" id="UP001597509">
    <property type="component" value="Unassembled WGS sequence"/>
</dbReference>
<dbReference type="InterPro" id="IPR054191">
    <property type="entry name" value="DUF6896"/>
</dbReference>
<name>A0ABW5YWG7_9SPHI</name>
<evidence type="ECO:0000313" key="2">
    <source>
        <dbReference type="EMBL" id="MFD2904696.1"/>
    </source>
</evidence>
<reference evidence="3" key="1">
    <citation type="journal article" date="2019" name="Int. J. Syst. Evol. Microbiol.">
        <title>The Global Catalogue of Microorganisms (GCM) 10K type strain sequencing project: providing services to taxonomists for standard genome sequencing and annotation.</title>
        <authorList>
            <consortium name="The Broad Institute Genomics Platform"/>
            <consortium name="The Broad Institute Genome Sequencing Center for Infectious Disease"/>
            <person name="Wu L."/>
            <person name="Ma J."/>
        </authorList>
    </citation>
    <scope>NUCLEOTIDE SEQUENCE [LARGE SCALE GENOMIC DNA]</scope>
    <source>
        <strain evidence="3">KCTC 22209</strain>
    </source>
</reference>
<keyword evidence="3" id="KW-1185">Reference proteome</keyword>
<dbReference type="RefSeq" id="WP_380920889.1">
    <property type="nucleotide sequence ID" value="NZ_JBHUPE010000004.1"/>
</dbReference>
<gene>
    <name evidence="2" type="ORF">ACFS6I_12215</name>
</gene>
<dbReference type="Pfam" id="PF21837">
    <property type="entry name" value="DUF6896"/>
    <property type="match status" value="1"/>
</dbReference>
<organism evidence="2 3">
    <name type="scientific">Sphingobacterium anhuiense</name>
    <dbReference type="NCBI Taxonomy" id="493780"/>
    <lineage>
        <taxon>Bacteria</taxon>
        <taxon>Pseudomonadati</taxon>
        <taxon>Bacteroidota</taxon>
        <taxon>Sphingobacteriia</taxon>
        <taxon>Sphingobacteriales</taxon>
        <taxon>Sphingobacteriaceae</taxon>
        <taxon>Sphingobacterium</taxon>
    </lineage>
</organism>
<evidence type="ECO:0000259" key="1">
    <source>
        <dbReference type="Pfam" id="PF21837"/>
    </source>
</evidence>
<proteinExistence type="predicted"/>
<accession>A0ABW5YWG7</accession>
<dbReference type="EMBL" id="JBHUPE010000004">
    <property type="protein sequence ID" value="MFD2904696.1"/>
    <property type="molecule type" value="Genomic_DNA"/>
</dbReference>
<evidence type="ECO:0000313" key="3">
    <source>
        <dbReference type="Proteomes" id="UP001597509"/>
    </source>
</evidence>
<protein>
    <submittedName>
        <fullName evidence="2">DUF6896 domain-containing protein</fullName>
    </submittedName>
</protein>
<feature type="domain" description="DUF6896" evidence="1">
    <location>
        <begin position="7"/>
        <end position="135"/>
    </location>
</feature>